<dbReference type="Pfam" id="PF01243">
    <property type="entry name" value="PNPOx_N"/>
    <property type="match status" value="1"/>
</dbReference>
<gene>
    <name evidence="2" type="ORF">WCD41_07930</name>
</gene>
<dbReference type="NCBIfam" id="TIGR04025">
    <property type="entry name" value="PPOX_FMN_DR2398"/>
    <property type="match status" value="1"/>
</dbReference>
<name>A0ABU8N336_9PSEU</name>
<accession>A0ABU8N336</accession>
<evidence type="ECO:0000313" key="3">
    <source>
        <dbReference type="Proteomes" id="UP001370100"/>
    </source>
</evidence>
<comment type="caution">
    <text evidence="2">The sequence shown here is derived from an EMBL/GenBank/DDBJ whole genome shotgun (WGS) entry which is preliminary data.</text>
</comment>
<sequence>MDEVGSGSGTRGGTVITDVEQLRAVVGEPVARAVTKVRPVLDDVDRAFIDASTLHLLATSGSDGSLDVSPKGDPAGAVLVADDRTLLLPDRPGNRRVDGMINILGDPHVALLFLVPQRRDTLRVNGRARLLLDPDAAAAFEVRGHRPRILVEVTVDEVFFHCPKALMRSGLWDPDAWSPADLPSVAEIAHRTSPDSSLDELEQRYAPDNYRTLLY</sequence>
<evidence type="ECO:0000259" key="1">
    <source>
        <dbReference type="Pfam" id="PF01243"/>
    </source>
</evidence>
<evidence type="ECO:0000313" key="2">
    <source>
        <dbReference type="EMBL" id="MEJ2886380.1"/>
    </source>
</evidence>
<protein>
    <submittedName>
        <fullName evidence="2">MSMEG_1061 family FMN-dependent PPOX-type flavoprotein</fullName>
    </submittedName>
</protein>
<dbReference type="InterPro" id="IPR024029">
    <property type="entry name" value="Pyridox_Oxase_FMN-dep"/>
</dbReference>
<organism evidence="2 3">
    <name type="scientific">Actinomycetospora aeridis</name>
    <dbReference type="NCBI Taxonomy" id="3129231"/>
    <lineage>
        <taxon>Bacteria</taxon>
        <taxon>Bacillati</taxon>
        <taxon>Actinomycetota</taxon>
        <taxon>Actinomycetes</taxon>
        <taxon>Pseudonocardiales</taxon>
        <taxon>Pseudonocardiaceae</taxon>
        <taxon>Actinomycetospora</taxon>
    </lineage>
</organism>
<dbReference type="PANTHER" id="PTHR42815:SF2">
    <property type="entry name" value="FAD-BINDING, PUTATIVE (AFU_ORTHOLOGUE AFUA_6G07600)-RELATED"/>
    <property type="match status" value="1"/>
</dbReference>
<dbReference type="Proteomes" id="UP001370100">
    <property type="component" value="Unassembled WGS sequence"/>
</dbReference>
<dbReference type="Gene3D" id="2.30.110.10">
    <property type="entry name" value="Electron Transport, Fmn-binding Protein, Chain A"/>
    <property type="match status" value="1"/>
</dbReference>
<feature type="domain" description="Pyridoxamine 5'-phosphate oxidase N-terminal" evidence="1">
    <location>
        <begin position="44"/>
        <end position="162"/>
    </location>
</feature>
<dbReference type="RefSeq" id="WP_337712865.1">
    <property type="nucleotide sequence ID" value="NZ_JBBEGL010000002.1"/>
</dbReference>
<dbReference type="EMBL" id="JBBEGL010000002">
    <property type="protein sequence ID" value="MEJ2886380.1"/>
    <property type="molecule type" value="Genomic_DNA"/>
</dbReference>
<dbReference type="PANTHER" id="PTHR42815">
    <property type="entry name" value="FAD-BINDING, PUTATIVE (AFU_ORTHOLOGUE AFUA_6G07600)-RELATED"/>
    <property type="match status" value="1"/>
</dbReference>
<dbReference type="SUPFAM" id="SSF50475">
    <property type="entry name" value="FMN-binding split barrel"/>
    <property type="match status" value="1"/>
</dbReference>
<reference evidence="2 3" key="1">
    <citation type="submission" date="2024-03" db="EMBL/GenBank/DDBJ databases">
        <title>Actinomycetospora sp. OC33-EN06, a novel actinomycete isolated from wild orchid (Aerides multiflora).</title>
        <authorList>
            <person name="Suriyachadkun C."/>
        </authorList>
    </citation>
    <scope>NUCLEOTIDE SEQUENCE [LARGE SCALE GENOMIC DNA]</scope>
    <source>
        <strain evidence="2 3">OC33-EN06</strain>
    </source>
</reference>
<proteinExistence type="predicted"/>
<dbReference type="InterPro" id="IPR011576">
    <property type="entry name" value="Pyridox_Oxase_N"/>
</dbReference>
<keyword evidence="3" id="KW-1185">Reference proteome</keyword>
<dbReference type="InterPro" id="IPR012349">
    <property type="entry name" value="Split_barrel_FMN-bd"/>
</dbReference>